<evidence type="ECO:0000256" key="1">
    <source>
        <dbReference type="ARBA" id="ARBA00001933"/>
    </source>
</evidence>
<reference evidence="8" key="1">
    <citation type="journal article" date="2019" name="Int. J. Syst. Evol. Microbiol.">
        <title>The Global Catalogue of Microorganisms (GCM) 10K type strain sequencing project: providing services to taxonomists for standard genome sequencing and annotation.</title>
        <authorList>
            <consortium name="The Broad Institute Genomics Platform"/>
            <consortium name="The Broad Institute Genome Sequencing Center for Infectious Disease"/>
            <person name="Wu L."/>
            <person name="Ma J."/>
        </authorList>
    </citation>
    <scope>NUCLEOTIDE SEQUENCE [LARGE SCALE GENOMIC DNA]</scope>
    <source>
        <strain evidence="8">CCUG 56608</strain>
    </source>
</reference>
<evidence type="ECO:0000256" key="2">
    <source>
        <dbReference type="ARBA" id="ARBA00011738"/>
    </source>
</evidence>
<comment type="subunit">
    <text evidence="2">Homodimer.</text>
</comment>
<keyword evidence="7" id="KW-0012">Acyltransferase</keyword>
<dbReference type="NCBIfam" id="TIGR01825">
    <property type="entry name" value="gly_Cac_T_rel"/>
    <property type="match status" value="1"/>
</dbReference>
<dbReference type="InterPro" id="IPR010962">
    <property type="entry name" value="AONS_Archaea/Firmicutes"/>
</dbReference>
<comment type="cofactor">
    <cofactor evidence="1 5">
        <name>pyridoxal 5'-phosphate</name>
        <dbReference type="ChEBI" id="CHEBI:597326"/>
    </cofactor>
</comment>
<evidence type="ECO:0000259" key="6">
    <source>
        <dbReference type="Pfam" id="PF00155"/>
    </source>
</evidence>
<accession>A0ABW3NDX2</accession>
<comment type="similarity">
    <text evidence="5">Belongs to the class-II pyridoxal-phosphate-dependent aminotransferase family.</text>
</comment>
<dbReference type="EC" id="2.3.1.29" evidence="7"/>
<evidence type="ECO:0000313" key="8">
    <source>
        <dbReference type="Proteomes" id="UP001597041"/>
    </source>
</evidence>
<dbReference type="InterPro" id="IPR015422">
    <property type="entry name" value="PyrdxlP-dep_Trfase_small"/>
</dbReference>
<protein>
    <submittedName>
        <fullName evidence="7">Glycine C-acetyltransferase</fullName>
        <ecNumber evidence="7">2.3.1.29</ecNumber>
    </submittedName>
</protein>
<comment type="caution">
    <text evidence="7">The sequence shown here is derived from an EMBL/GenBank/DDBJ whole genome shotgun (WGS) entry which is preliminary data.</text>
</comment>
<keyword evidence="4 5" id="KW-0663">Pyridoxal phosphate</keyword>
<dbReference type="Gene3D" id="3.40.640.10">
    <property type="entry name" value="Type I PLP-dependent aspartate aminotransferase-like (Major domain)"/>
    <property type="match status" value="1"/>
</dbReference>
<dbReference type="RefSeq" id="WP_379590042.1">
    <property type="nucleotide sequence ID" value="NZ_JBHTKK010000001.1"/>
</dbReference>
<dbReference type="SUPFAM" id="SSF53383">
    <property type="entry name" value="PLP-dependent transferases"/>
    <property type="match status" value="1"/>
</dbReference>
<dbReference type="InterPro" id="IPR015421">
    <property type="entry name" value="PyrdxlP-dep_Trfase_major"/>
</dbReference>
<dbReference type="EMBL" id="JBHTKK010000001">
    <property type="protein sequence ID" value="MFD1064600.1"/>
    <property type="molecule type" value="Genomic_DNA"/>
</dbReference>
<dbReference type="InterPro" id="IPR015424">
    <property type="entry name" value="PyrdxlP-dep_Trfase"/>
</dbReference>
<evidence type="ECO:0000256" key="3">
    <source>
        <dbReference type="ARBA" id="ARBA00022679"/>
    </source>
</evidence>
<keyword evidence="8" id="KW-1185">Reference proteome</keyword>
<feature type="domain" description="Aminotransferase class I/classII large" evidence="6">
    <location>
        <begin position="43"/>
        <end position="384"/>
    </location>
</feature>
<dbReference type="GO" id="GO:0008890">
    <property type="term" value="F:glycine C-acetyltransferase activity"/>
    <property type="evidence" value="ECO:0007669"/>
    <property type="project" value="UniProtKB-EC"/>
</dbReference>
<evidence type="ECO:0000256" key="4">
    <source>
        <dbReference type="ARBA" id="ARBA00022898"/>
    </source>
</evidence>
<sequence>MTSQNLDQFLESNISDLKEKGLYNEIDTLEGANGPEIIIEGKKLLNLSSNNYLGLATHQDLKDVAKQAIDSYGVGAGAVRTINGTLDLHIELEKKIAAFKGTEAAIAYQSGFNCNMAAISAVMDKNDAILSDALNHASIIDGCRLSKAKIIRYEHSDMADLRAKVEEATGSGAYNKVMVITDGVFSMDGDIAKLPEIVDIAEEFDLITYVDDAHGSGVTGDGAGTVKHFGLQKKVDFQMGTLSKAIGVIGGYVAGKQSLIDWLKVRSRPFLFSTAVSPADAAASTKAIDMLMKSTELNKKLWENGDYLKKGLKALGFAIGNSETPITPCIIGDEKQAQTFSKRLREEGVYAKAIVFPTVPQGTGRVRNMPTAAHTKEMLDRAIRIYEKIGKEMKLI</sequence>
<keyword evidence="3 7" id="KW-0808">Transferase</keyword>
<dbReference type="InterPro" id="IPR001917">
    <property type="entry name" value="Aminotrans_II_pyridoxalP_BS"/>
</dbReference>
<dbReference type="PROSITE" id="PS00599">
    <property type="entry name" value="AA_TRANSFER_CLASS_2"/>
    <property type="match status" value="1"/>
</dbReference>
<dbReference type="Proteomes" id="UP001597041">
    <property type="component" value="Unassembled WGS sequence"/>
</dbReference>
<name>A0ABW3NDX2_9BACI</name>
<evidence type="ECO:0000313" key="7">
    <source>
        <dbReference type="EMBL" id="MFD1064600.1"/>
    </source>
</evidence>
<gene>
    <name evidence="7" type="ORF">ACFQ19_01045</name>
</gene>
<proteinExistence type="inferred from homology"/>
<dbReference type="Gene3D" id="3.90.1150.10">
    <property type="entry name" value="Aspartate Aminotransferase, domain 1"/>
    <property type="match status" value="1"/>
</dbReference>
<organism evidence="7 8">
    <name type="scientific">Oceanobacillus locisalsi</name>
    <dbReference type="NCBI Taxonomy" id="546107"/>
    <lineage>
        <taxon>Bacteria</taxon>
        <taxon>Bacillati</taxon>
        <taxon>Bacillota</taxon>
        <taxon>Bacilli</taxon>
        <taxon>Bacillales</taxon>
        <taxon>Bacillaceae</taxon>
        <taxon>Oceanobacillus</taxon>
    </lineage>
</organism>
<dbReference type="PANTHER" id="PTHR13693:SF3">
    <property type="entry name" value="LD36009P"/>
    <property type="match status" value="1"/>
</dbReference>
<dbReference type="PANTHER" id="PTHR13693">
    <property type="entry name" value="CLASS II AMINOTRANSFERASE/8-AMINO-7-OXONONANOATE SYNTHASE"/>
    <property type="match status" value="1"/>
</dbReference>
<dbReference type="CDD" id="cd06454">
    <property type="entry name" value="KBL_like"/>
    <property type="match status" value="1"/>
</dbReference>
<dbReference type="InterPro" id="IPR050087">
    <property type="entry name" value="AON_synthase_class-II"/>
</dbReference>
<dbReference type="InterPro" id="IPR004839">
    <property type="entry name" value="Aminotransferase_I/II_large"/>
</dbReference>
<evidence type="ECO:0000256" key="5">
    <source>
        <dbReference type="RuleBase" id="RU003693"/>
    </source>
</evidence>
<dbReference type="NCBIfam" id="NF005394">
    <property type="entry name" value="PRK06939.1"/>
    <property type="match status" value="1"/>
</dbReference>
<dbReference type="Pfam" id="PF00155">
    <property type="entry name" value="Aminotran_1_2"/>
    <property type="match status" value="1"/>
</dbReference>